<keyword evidence="5" id="KW-0539">Nucleus</keyword>
<dbReference type="GO" id="GO:0003677">
    <property type="term" value="F:DNA binding"/>
    <property type="evidence" value="ECO:0007669"/>
    <property type="project" value="InterPro"/>
</dbReference>
<protein>
    <recommendedName>
        <fullName evidence="7">Zn(2)-C6 fungal-type domain-containing protein</fullName>
    </recommendedName>
</protein>
<dbReference type="GO" id="GO:0000981">
    <property type="term" value="F:DNA-binding transcription factor activity, RNA polymerase II-specific"/>
    <property type="evidence" value="ECO:0007669"/>
    <property type="project" value="InterPro"/>
</dbReference>
<dbReference type="CDD" id="cd00067">
    <property type="entry name" value="GAL4"/>
    <property type="match status" value="1"/>
</dbReference>
<evidence type="ECO:0000256" key="5">
    <source>
        <dbReference type="ARBA" id="ARBA00023242"/>
    </source>
</evidence>
<dbReference type="EMBL" id="JARTCD010000032">
    <property type="protein sequence ID" value="KAJ8657402.1"/>
    <property type="molecule type" value="Genomic_DNA"/>
</dbReference>
<evidence type="ECO:0000256" key="1">
    <source>
        <dbReference type="ARBA" id="ARBA00004123"/>
    </source>
</evidence>
<dbReference type="InterPro" id="IPR001138">
    <property type="entry name" value="Zn2Cys6_DnaBD"/>
</dbReference>
<evidence type="ECO:0000256" key="6">
    <source>
        <dbReference type="SAM" id="MobiDB-lite"/>
    </source>
</evidence>
<evidence type="ECO:0000256" key="3">
    <source>
        <dbReference type="ARBA" id="ARBA00023015"/>
    </source>
</evidence>
<dbReference type="GO" id="GO:0008270">
    <property type="term" value="F:zinc ion binding"/>
    <property type="evidence" value="ECO:0007669"/>
    <property type="project" value="InterPro"/>
</dbReference>
<dbReference type="SMART" id="SM00066">
    <property type="entry name" value="GAL4"/>
    <property type="match status" value="1"/>
</dbReference>
<name>A0AAD7V1M4_9FUNG</name>
<organism evidence="8 9">
    <name type="scientific">Lichtheimia ornata</name>
    <dbReference type="NCBI Taxonomy" id="688661"/>
    <lineage>
        <taxon>Eukaryota</taxon>
        <taxon>Fungi</taxon>
        <taxon>Fungi incertae sedis</taxon>
        <taxon>Mucoromycota</taxon>
        <taxon>Mucoromycotina</taxon>
        <taxon>Mucoromycetes</taxon>
        <taxon>Mucorales</taxon>
        <taxon>Lichtheimiaceae</taxon>
        <taxon>Lichtheimia</taxon>
    </lineage>
</organism>
<dbReference type="Pfam" id="PF00172">
    <property type="entry name" value="Zn_clus"/>
    <property type="match status" value="1"/>
</dbReference>
<dbReference type="InterPro" id="IPR050815">
    <property type="entry name" value="TF_fung"/>
</dbReference>
<evidence type="ECO:0000256" key="2">
    <source>
        <dbReference type="ARBA" id="ARBA00022723"/>
    </source>
</evidence>
<keyword evidence="3" id="KW-0805">Transcription regulation</keyword>
<accession>A0AAD7V1M4</accession>
<sequence length="627" mass="70975">MDHSHKAASTPSMPAPSSQVESTMKRNKSSRACKECRRKKIKCNGENPCDRCQRAGQTCVFDAIFTSKRPTQHNSRLSPPSSIISTKVDKENQCYKASFLSHEYQLGDDSAISVNAAGRPFYFPDWTRQPNAPITTATNWDTTLINLYFDSIHPLFPIFHRATFHVQLQQGNIPKLLLNAIYAVAYLCYQSTELQQHLTTMGFTCYESAFSLLDESLDMPRLSTVQALLLMVKFQEHARPPGYQFRIQLLIDMAYRTCQSLNLSHRWHQDPVHAEVGIRVFGAVYAYMILFSIEQGTPPPLHDIDLPILLPDEHQQQPIDAEAITSFFTQCQIIQLQGKIASFLRVKYGKESNEEMTLNEESKLHKHLTECLDRIQQRHSNNIHTTAKSNIHEKASMLMAHNVRWLQISLHFTTILLHRPYATSDLKVREKCVVAASTLCQLVDDLIKSTSNEAVTLFGIPRGLQQLIHCMAASVTIHRLVQSCEGKKKRGNSNKSSKQVDKALDVIHTLLKSHNKNIALDDQAPKISQQHSHYRYSAPSMMQHYSTTLTSGHQQQQQPCTFDAVNGLPPTTTQWLSSKKSSKIDTSTMQQYDEMLLAAPSDVSTLGDHDDDPMSIDKQQHSILDFT</sequence>
<feature type="region of interest" description="Disordered" evidence="6">
    <location>
        <begin position="1"/>
        <end position="29"/>
    </location>
</feature>
<comment type="subcellular location">
    <subcellularLocation>
        <location evidence="1">Nucleus</location>
    </subcellularLocation>
</comment>
<keyword evidence="4" id="KW-0804">Transcription</keyword>
<feature type="region of interest" description="Disordered" evidence="6">
    <location>
        <begin position="604"/>
        <end position="627"/>
    </location>
</feature>
<feature type="compositionally biased region" description="Low complexity" evidence="6">
    <location>
        <begin position="7"/>
        <end position="18"/>
    </location>
</feature>
<evidence type="ECO:0000259" key="7">
    <source>
        <dbReference type="PROSITE" id="PS50048"/>
    </source>
</evidence>
<dbReference type="InterPro" id="IPR036864">
    <property type="entry name" value="Zn2-C6_fun-type_DNA-bd_sf"/>
</dbReference>
<dbReference type="SUPFAM" id="SSF57701">
    <property type="entry name" value="Zn2/Cys6 DNA-binding domain"/>
    <property type="match status" value="1"/>
</dbReference>
<evidence type="ECO:0000256" key="4">
    <source>
        <dbReference type="ARBA" id="ARBA00023163"/>
    </source>
</evidence>
<dbReference type="InterPro" id="IPR007219">
    <property type="entry name" value="XnlR_reg_dom"/>
</dbReference>
<dbReference type="GO" id="GO:0006351">
    <property type="term" value="P:DNA-templated transcription"/>
    <property type="evidence" value="ECO:0007669"/>
    <property type="project" value="InterPro"/>
</dbReference>
<dbReference type="GeneID" id="83214367"/>
<dbReference type="AlphaFoldDB" id="A0AAD7V1M4"/>
<dbReference type="RefSeq" id="XP_058342315.1">
    <property type="nucleotide sequence ID" value="XM_058486980.1"/>
</dbReference>
<dbReference type="PANTHER" id="PTHR47338">
    <property type="entry name" value="ZN(II)2CYS6 TRANSCRIPTION FACTOR (EUROFUNG)-RELATED"/>
    <property type="match status" value="1"/>
</dbReference>
<dbReference type="PROSITE" id="PS00463">
    <property type="entry name" value="ZN2_CY6_FUNGAL_1"/>
    <property type="match status" value="1"/>
</dbReference>
<feature type="domain" description="Zn(2)-C6 fungal-type" evidence="7">
    <location>
        <begin position="32"/>
        <end position="61"/>
    </location>
</feature>
<proteinExistence type="predicted"/>
<evidence type="ECO:0000313" key="9">
    <source>
        <dbReference type="Proteomes" id="UP001234581"/>
    </source>
</evidence>
<evidence type="ECO:0000313" key="8">
    <source>
        <dbReference type="EMBL" id="KAJ8657402.1"/>
    </source>
</evidence>
<dbReference type="PROSITE" id="PS50048">
    <property type="entry name" value="ZN2_CY6_FUNGAL_2"/>
    <property type="match status" value="1"/>
</dbReference>
<comment type="caution">
    <text evidence="8">The sequence shown here is derived from an EMBL/GenBank/DDBJ whole genome shotgun (WGS) entry which is preliminary data.</text>
</comment>
<dbReference type="Proteomes" id="UP001234581">
    <property type="component" value="Unassembled WGS sequence"/>
</dbReference>
<dbReference type="CDD" id="cd12148">
    <property type="entry name" value="fungal_TF_MHR"/>
    <property type="match status" value="1"/>
</dbReference>
<keyword evidence="9" id="KW-1185">Reference proteome</keyword>
<keyword evidence="2" id="KW-0479">Metal-binding</keyword>
<gene>
    <name evidence="8" type="ORF">O0I10_006958</name>
</gene>
<dbReference type="Gene3D" id="4.10.240.10">
    <property type="entry name" value="Zn(2)-C6 fungal-type DNA-binding domain"/>
    <property type="match status" value="1"/>
</dbReference>
<dbReference type="PANTHER" id="PTHR47338:SF5">
    <property type="entry name" value="ZN(II)2CYS6 TRANSCRIPTION FACTOR (EUROFUNG)"/>
    <property type="match status" value="1"/>
</dbReference>
<reference evidence="8 9" key="1">
    <citation type="submission" date="2023-03" db="EMBL/GenBank/DDBJ databases">
        <title>Genome sequence of Lichtheimia ornata CBS 291.66.</title>
        <authorList>
            <person name="Mohabir J.T."/>
            <person name="Shea T.P."/>
            <person name="Kurbessoian T."/>
            <person name="Berby B."/>
            <person name="Fontaine J."/>
            <person name="Livny J."/>
            <person name="Gnirke A."/>
            <person name="Stajich J.E."/>
            <person name="Cuomo C.A."/>
        </authorList>
    </citation>
    <scope>NUCLEOTIDE SEQUENCE [LARGE SCALE GENOMIC DNA]</scope>
    <source>
        <strain evidence="8">CBS 291.66</strain>
    </source>
</reference>
<dbReference type="Pfam" id="PF04082">
    <property type="entry name" value="Fungal_trans"/>
    <property type="match status" value="1"/>
</dbReference>
<dbReference type="GO" id="GO:0005634">
    <property type="term" value="C:nucleus"/>
    <property type="evidence" value="ECO:0007669"/>
    <property type="project" value="UniProtKB-SubCell"/>
</dbReference>